<proteinExistence type="inferred from homology"/>
<organism evidence="9 10">
    <name type="scientific">Cichlidogyrus casuarinus</name>
    <dbReference type="NCBI Taxonomy" id="1844966"/>
    <lineage>
        <taxon>Eukaryota</taxon>
        <taxon>Metazoa</taxon>
        <taxon>Spiralia</taxon>
        <taxon>Lophotrochozoa</taxon>
        <taxon>Platyhelminthes</taxon>
        <taxon>Monogenea</taxon>
        <taxon>Monopisthocotylea</taxon>
        <taxon>Dactylogyridea</taxon>
        <taxon>Ancyrocephalidae</taxon>
        <taxon>Cichlidogyrus</taxon>
    </lineage>
</organism>
<evidence type="ECO:0000313" key="10">
    <source>
        <dbReference type="Proteomes" id="UP001626550"/>
    </source>
</evidence>
<gene>
    <name evidence="9" type="ORF">Ciccas_002391</name>
</gene>
<keyword evidence="4" id="KW-0342">GTP-binding</keyword>
<dbReference type="InterPro" id="IPR052236">
    <property type="entry name" value="Small_GTPase_RasD"/>
</dbReference>
<dbReference type="SMART" id="SM00174">
    <property type="entry name" value="RHO"/>
    <property type="match status" value="1"/>
</dbReference>
<dbReference type="GO" id="GO:0005525">
    <property type="term" value="F:GTP binding"/>
    <property type="evidence" value="ECO:0007669"/>
    <property type="project" value="UniProtKB-KW"/>
</dbReference>
<keyword evidence="10" id="KW-1185">Reference proteome</keyword>
<dbReference type="AlphaFoldDB" id="A0ABD2QHC9"/>
<evidence type="ECO:0000256" key="6">
    <source>
        <dbReference type="ARBA" id="ARBA00023288"/>
    </source>
</evidence>
<keyword evidence="2" id="KW-1003">Cell membrane</keyword>
<dbReference type="PANTHER" id="PTHR46149">
    <property type="entry name" value="MIP08469P"/>
    <property type="match status" value="1"/>
</dbReference>
<dbReference type="SMART" id="SM00175">
    <property type="entry name" value="RAB"/>
    <property type="match status" value="1"/>
</dbReference>
<dbReference type="GO" id="GO:0005886">
    <property type="term" value="C:plasma membrane"/>
    <property type="evidence" value="ECO:0007669"/>
    <property type="project" value="UniProtKB-SubCell"/>
</dbReference>
<comment type="similarity">
    <text evidence="7">Belongs to the small GTPase superfamily. RasD family.</text>
</comment>
<dbReference type="Gene3D" id="3.40.50.300">
    <property type="entry name" value="P-loop containing nucleotide triphosphate hydrolases"/>
    <property type="match status" value="1"/>
</dbReference>
<comment type="subcellular location">
    <subcellularLocation>
        <location evidence="1">Cell membrane</location>
        <topology evidence="1">Lipid-anchor</topology>
    </subcellularLocation>
</comment>
<evidence type="ECO:0000256" key="1">
    <source>
        <dbReference type="ARBA" id="ARBA00004193"/>
    </source>
</evidence>
<evidence type="ECO:0000313" key="9">
    <source>
        <dbReference type="EMBL" id="KAL3318938.1"/>
    </source>
</evidence>
<reference evidence="9 10" key="1">
    <citation type="submission" date="2024-11" db="EMBL/GenBank/DDBJ databases">
        <title>Adaptive evolution of stress response genes in parasites aligns with host niche diversity.</title>
        <authorList>
            <person name="Hahn C."/>
            <person name="Resl P."/>
        </authorList>
    </citation>
    <scope>NUCLEOTIDE SEQUENCE [LARGE SCALE GENOMIC DNA]</scope>
    <source>
        <strain evidence="9">EGGRZ-B1_66</strain>
        <tissue evidence="9">Body</tissue>
    </source>
</reference>
<protein>
    <submittedName>
        <fullName evidence="9">Uncharacterized protein</fullName>
    </submittedName>
</protein>
<keyword evidence="5" id="KW-0472">Membrane</keyword>
<dbReference type="PROSITE" id="PS51421">
    <property type="entry name" value="RAS"/>
    <property type="match status" value="1"/>
</dbReference>
<dbReference type="NCBIfam" id="TIGR00231">
    <property type="entry name" value="small_GTP"/>
    <property type="match status" value="1"/>
</dbReference>
<dbReference type="SUPFAM" id="SSF52540">
    <property type="entry name" value="P-loop containing nucleoside triphosphate hydrolases"/>
    <property type="match status" value="1"/>
</dbReference>
<dbReference type="InterPro" id="IPR027417">
    <property type="entry name" value="P-loop_NTPase"/>
</dbReference>
<feature type="compositionally biased region" description="Basic and acidic residues" evidence="8">
    <location>
        <begin position="1"/>
        <end position="14"/>
    </location>
</feature>
<dbReference type="InterPro" id="IPR005225">
    <property type="entry name" value="Small_GTP-bd"/>
</dbReference>
<dbReference type="EMBL" id="JBJKFK010000188">
    <property type="protein sequence ID" value="KAL3318938.1"/>
    <property type="molecule type" value="Genomic_DNA"/>
</dbReference>
<name>A0ABD2QHC9_9PLAT</name>
<evidence type="ECO:0000256" key="5">
    <source>
        <dbReference type="ARBA" id="ARBA00023136"/>
    </source>
</evidence>
<evidence type="ECO:0000256" key="4">
    <source>
        <dbReference type="ARBA" id="ARBA00023134"/>
    </source>
</evidence>
<dbReference type="Pfam" id="PF00071">
    <property type="entry name" value="Ras"/>
    <property type="match status" value="1"/>
</dbReference>
<accession>A0ABD2QHC9</accession>
<keyword evidence="3" id="KW-0488">Methylation</keyword>
<evidence type="ECO:0000256" key="2">
    <source>
        <dbReference type="ARBA" id="ARBA00022475"/>
    </source>
</evidence>
<evidence type="ECO:0000256" key="8">
    <source>
        <dbReference type="SAM" id="MobiDB-lite"/>
    </source>
</evidence>
<dbReference type="InterPro" id="IPR001806">
    <property type="entry name" value="Small_GTPase"/>
</dbReference>
<evidence type="ECO:0000256" key="3">
    <source>
        <dbReference type="ARBA" id="ARBA00022481"/>
    </source>
</evidence>
<comment type="caution">
    <text evidence="9">The sequence shown here is derived from an EMBL/GenBank/DDBJ whole genome shotgun (WGS) entry which is preliminary data.</text>
</comment>
<dbReference type="SMART" id="SM00173">
    <property type="entry name" value="RAS"/>
    <property type="match status" value="1"/>
</dbReference>
<dbReference type="PRINTS" id="PR00449">
    <property type="entry name" value="RASTRNSFRMNG"/>
</dbReference>
<dbReference type="Proteomes" id="UP001626550">
    <property type="component" value="Unassembled WGS sequence"/>
</dbReference>
<keyword evidence="6" id="KW-0449">Lipoprotein</keyword>
<evidence type="ECO:0000256" key="7">
    <source>
        <dbReference type="ARBA" id="ARBA00038061"/>
    </source>
</evidence>
<keyword evidence="4" id="KW-0547">Nucleotide-binding</keyword>
<sequence>MTSRKDSLDTERFRSGPNSTPTSLPVHKIVMLGKGGVGKSTLLKRLMYDEFFPAYKPTVDDTYSTVARTMDGSFTQFELIDTSGNYCFSAMRQLRLKIARVIVLIFSLNDESSLEEVGTILQEIVQLQRRSDHPPGVGPSQRVIMVANQQDSKDEKSLELQRRAQDLLANVEISDLHYLETSAYTGFNVVSLFFLVFEPALMNGKEEQKLSRPSKFMSIFSKTSLRRLSSREQASTDEDGAHRIWKRSRSVTAECANRSSITDEVLSSGFFSAESDTKSMQETLFRKIGIDLTKEIGRNLDPCRKNTDRVLGSCSRNSSATTIFRRTLGSDHSSGTLTPLPKRRAFSVFTIKQKTNFHLKIRNLSIF</sequence>
<dbReference type="PROSITE" id="PS51419">
    <property type="entry name" value="RAB"/>
    <property type="match status" value="1"/>
</dbReference>
<feature type="region of interest" description="Disordered" evidence="8">
    <location>
        <begin position="1"/>
        <end position="21"/>
    </location>
</feature>